<keyword evidence="3" id="KW-1185">Reference proteome</keyword>
<reference evidence="2 3" key="1">
    <citation type="submission" date="2024-03" db="EMBL/GenBank/DDBJ databases">
        <title>A high-quality draft genome sequence of Diaporthe vaccinii, a causative agent of upright dieback and viscid rot disease in cranberry plants.</title>
        <authorList>
            <person name="Sarrasin M."/>
            <person name="Lang B.F."/>
            <person name="Burger G."/>
        </authorList>
    </citation>
    <scope>NUCLEOTIDE SEQUENCE [LARGE SCALE GENOMIC DNA]</scope>
    <source>
        <strain evidence="2 3">IS7</strain>
    </source>
</reference>
<evidence type="ECO:0000313" key="3">
    <source>
        <dbReference type="Proteomes" id="UP001600888"/>
    </source>
</evidence>
<evidence type="ECO:0000313" key="2">
    <source>
        <dbReference type="EMBL" id="KAL2273856.1"/>
    </source>
</evidence>
<feature type="compositionally biased region" description="Low complexity" evidence="1">
    <location>
        <begin position="31"/>
        <end position="42"/>
    </location>
</feature>
<evidence type="ECO:0000256" key="1">
    <source>
        <dbReference type="SAM" id="MobiDB-lite"/>
    </source>
</evidence>
<sequence>MKPGWNWTERVSTNPTRASSCTLIRARQSGTHPQHFTTTTHTGLQRGPSQPRAATANDRRLSSPALCRIGTAVVSCIHLD</sequence>
<name>A0ABR4DU11_9PEZI</name>
<organism evidence="2 3">
    <name type="scientific">Diaporthe vaccinii</name>
    <dbReference type="NCBI Taxonomy" id="105482"/>
    <lineage>
        <taxon>Eukaryota</taxon>
        <taxon>Fungi</taxon>
        <taxon>Dikarya</taxon>
        <taxon>Ascomycota</taxon>
        <taxon>Pezizomycotina</taxon>
        <taxon>Sordariomycetes</taxon>
        <taxon>Sordariomycetidae</taxon>
        <taxon>Diaporthales</taxon>
        <taxon>Diaporthaceae</taxon>
        <taxon>Diaporthe</taxon>
        <taxon>Diaporthe eres species complex</taxon>
    </lineage>
</organism>
<dbReference type="Proteomes" id="UP001600888">
    <property type="component" value="Unassembled WGS sequence"/>
</dbReference>
<protein>
    <submittedName>
        <fullName evidence="2">Uncharacterized protein</fullName>
    </submittedName>
</protein>
<accession>A0ABR4DU11</accession>
<gene>
    <name evidence="2" type="ORF">FJTKL_04037</name>
</gene>
<dbReference type="EMBL" id="JBAWTH010000171">
    <property type="protein sequence ID" value="KAL2273856.1"/>
    <property type="molecule type" value="Genomic_DNA"/>
</dbReference>
<comment type="caution">
    <text evidence="2">The sequence shown here is derived from an EMBL/GenBank/DDBJ whole genome shotgun (WGS) entry which is preliminary data.</text>
</comment>
<feature type="region of interest" description="Disordered" evidence="1">
    <location>
        <begin position="28"/>
        <end position="59"/>
    </location>
</feature>
<proteinExistence type="predicted"/>